<reference evidence="1 2" key="1">
    <citation type="journal article" date="2018" name="Sci. Rep.">
        <title>Comparative genomics provides insights into the lifestyle and reveals functional heterogeneity of dark septate endophytic fungi.</title>
        <authorList>
            <person name="Knapp D.G."/>
            <person name="Nemeth J.B."/>
            <person name="Barry K."/>
            <person name="Hainaut M."/>
            <person name="Henrissat B."/>
            <person name="Johnson J."/>
            <person name="Kuo A."/>
            <person name="Lim J.H.P."/>
            <person name="Lipzen A."/>
            <person name="Nolan M."/>
            <person name="Ohm R.A."/>
            <person name="Tamas L."/>
            <person name="Grigoriev I.V."/>
            <person name="Spatafora J.W."/>
            <person name="Nagy L.G."/>
            <person name="Kovacs G.M."/>
        </authorList>
    </citation>
    <scope>NUCLEOTIDE SEQUENCE [LARGE SCALE GENOMIC DNA]</scope>
    <source>
        <strain evidence="1 2">DSE2036</strain>
    </source>
</reference>
<evidence type="ECO:0000313" key="1">
    <source>
        <dbReference type="EMBL" id="PVI04357.1"/>
    </source>
</evidence>
<dbReference type="Proteomes" id="UP000244855">
    <property type="component" value="Unassembled WGS sequence"/>
</dbReference>
<dbReference type="OrthoDB" id="1046782at2759"/>
<sequence length="299" mass="34453">MDTTRRNKQMDRKVCCEYLMQIYATPQIPSGDPVISPATLRKEFLSFILCSIPNTHLSFGASFTYHFPTRRMDVFMHCRDDFRWDERVIAFERNAAELKSPFLIPSLLIRFNLGTRLISLDSFHEKIYQLERKLNIRYDEHSAVDFTNTDFEMMTKNTNRLNTNLAYLVWAVKSTKRELDFLDDVARRYYSMAVDNGIDQAEAEKNMSQLLENQAYLRSWNLSISERAEYLSERAKALVQTVYSGIAQRDAALSQNAAIAAARDSSVMRVIAAITIIFLPATTTAVKSSHFPLRLKIIC</sequence>
<name>A0A2V1E1F1_9PLEO</name>
<dbReference type="EMBL" id="KZ805322">
    <property type="protein sequence ID" value="PVI04357.1"/>
    <property type="molecule type" value="Genomic_DNA"/>
</dbReference>
<dbReference type="AlphaFoldDB" id="A0A2V1E1F1"/>
<organism evidence="1 2">
    <name type="scientific">Periconia macrospinosa</name>
    <dbReference type="NCBI Taxonomy" id="97972"/>
    <lineage>
        <taxon>Eukaryota</taxon>
        <taxon>Fungi</taxon>
        <taxon>Dikarya</taxon>
        <taxon>Ascomycota</taxon>
        <taxon>Pezizomycotina</taxon>
        <taxon>Dothideomycetes</taxon>
        <taxon>Pleosporomycetidae</taxon>
        <taxon>Pleosporales</taxon>
        <taxon>Massarineae</taxon>
        <taxon>Periconiaceae</taxon>
        <taxon>Periconia</taxon>
    </lineage>
</organism>
<evidence type="ECO:0000313" key="2">
    <source>
        <dbReference type="Proteomes" id="UP000244855"/>
    </source>
</evidence>
<dbReference type="STRING" id="97972.A0A2V1E1F1"/>
<keyword evidence="2" id="KW-1185">Reference proteome</keyword>
<accession>A0A2V1E1F1</accession>
<proteinExistence type="predicted"/>
<gene>
    <name evidence="1" type="ORF">DM02DRAFT_187308</name>
</gene>
<protein>
    <submittedName>
        <fullName evidence="1">Uncharacterized protein</fullName>
    </submittedName>
</protein>